<accession>A0ABV8A908</accession>
<dbReference type="EMBL" id="JBHRZF010000180">
    <property type="protein sequence ID" value="MFC3862203.1"/>
    <property type="molecule type" value="Genomic_DNA"/>
</dbReference>
<proteinExistence type="predicted"/>
<protein>
    <submittedName>
        <fullName evidence="1">Y-family DNA polymerase</fullName>
    </submittedName>
</protein>
<keyword evidence="2" id="KW-1185">Reference proteome</keyword>
<reference evidence="2" key="1">
    <citation type="journal article" date="2019" name="Int. J. Syst. Evol. Microbiol.">
        <title>The Global Catalogue of Microorganisms (GCM) 10K type strain sequencing project: providing services to taxonomists for standard genome sequencing and annotation.</title>
        <authorList>
            <consortium name="The Broad Institute Genomics Platform"/>
            <consortium name="The Broad Institute Genome Sequencing Center for Infectious Disease"/>
            <person name="Wu L."/>
            <person name="Ma J."/>
        </authorList>
    </citation>
    <scope>NUCLEOTIDE SEQUENCE [LARGE SCALE GENOMIC DNA]</scope>
    <source>
        <strain evidence="2">CCTCC AB 2013263</strain>
    </source>
</reference>
<gene>
    <name evidence="1" type="ORF">ACFOPQ_15670</name>
</gene>
<name>A0ABV8A908_9DEIO</name>
<dbReference type="InterPro" id="IPR043502">
    <property type="entry name" value="DNA/RNA_pol_sf"/>
</dbReference>
<organism evidence="1 2">
    <name type="scientific">Deinococcus antarcticus</name>
    <dbReference type="NCBI Taxonomy" id="1298767"/>
    <lineage>
        <taxon>Bacteria</taxon>
        <taxon>Thermotogati</taxon>
        <taxon>Deinococcota</taxon>
        <taxon>Deinococci</taxon>
        <taxon>Deinococcales</taxon>
        <taxon>Deinococcaceae</taxon>
        <taxon>Deinococcus</taxon>
    </lineage>
</organism>
<evidence type="ECO:0000313" key="1">
    <source>
        <dbReference type="EMBL" id="MFC3862203.1"/>
    </source>
</evidence>
<sequence length="414" mass="45005">MIACLNLSPWPLVMLEKQHPGVPVAALGEGQRKVVYANRPALDAGVSVGMRETAALSRCPDLHAEVVSGPTASAAWNELLELLYARYSDRVEGKDGLAFLVVGLPAAQELAAALHAPVGLAESREVAQLAALRAQPGQVKAVVGMQEGGQAEKLFLQLTPVHHLHVLGVTPEKIEGLRFLGITGLADLWKWSAGQREAFLGVDAAKRLNRFLKGERHKTVQRYQPGQVIEATLTPEGPITEPGQAEAALSDLLPVVWQELRGRTAAYLTLHADTIGGRLSGTRKLKWPIDVDGLARLAGLILAETDALSLGVDSFTVQLSGLQQPGRMVSLWAGLAELEVTSQVLDRYPQALVKVHWLDPFAYATDAQYEWVDWLSGEVRPTVMTPRRMNFIPGKEHHQQAVNRVLAFFEGVNP</sequence>
<dbReference type="SUPFAM" id="SSF56672">
    <property type="entry name" value="DNA/RNA polymerases"/>
    <property type="match status" value="1"/>
</dbReference>
<dbReference type="RefSeq" id="WP_380079848.1">
    <property type="nucleotide sequence ID" value="NZ_JBHRZF010000180.1"/>
</dbReference>
<dbReference type="Proteomes" id="UP001595748">
    <property type="component" value="Unassembled WGS sequence"/>
</dbReference>
<evidence type="ECO:0000313" key="2">
    <source>
        <dbReference type="Proteomes" id="UP001595748"/>
    </source>
</evidence>
<comment type="caution">
    <text evidence="1">The sequence shown here is derived from an EMBL/GenBank/DDBJ whole genome shotgun (WGS) entry which is preliminary data.</text>
</comment>